<name>A0A0D0VTZ5_9ACTN</name>
<sequence>MILVIGGTGTTGRLVTARLAATTHPTRVASRRASAGDVRFDWYDRSTHAAALDGATGLYLIAPVGDADPAQVMLPFLGLARQAGVRRAVLLSSSAIEAGEPGLGEVQSRLGGMFPEWAVLRPSWFMENFVGDHPHATSTRERGEIVSATGDARVGFVDPADIAEVAVRALTDPTPHDTEHVITGPEALSYADVAAILTDIGGRPVRHRAVDEDALAAYHEAHGLPPDFARLLAGLDTAIAAGAEDRTTSTVADVTGRPPRSFRDFCRDRLPDGLPTVGGAGRPGA</sequence>
<dbReference type="SUPFAM" id="SSF51735">
    <property type="entry name" value="NAD(P)-binding Rossmann-fold domains"/>
    <property type="match status" value="1"/>
</dbReference>
<dbReference type="Proteomes" id="UP000032254">
    <property type="component" value="Unassembled WGS sequence"/>
</dbReference>
<dbReference type="RefSeq" id="WP_043960781.1">
    <property type="nucleotide sequence ID" value="NZ_JBEZEN010000003.1"/>
</dbReference>
<dbReference type="InterPro" id="IPR051604">
    <property type="entry name" value="Ergot_Alk_Oxidoreductase"/>
</dbReference>
<dbReference type="PANTHER" id="PTHR43162:SF1">
    <property type="entry name" value="PRESTALK A DIFFERENTIATION PROTEIN A"/>
    <property type="match status" value="1"/>
</dbReference>
<proteinExistence type="predicted"/>
<protein>
    <submittedName>
        <fullName evidence="1">Oxidoreductase</fullName>
    </submittedName>
</protein>
<evidence type="ECO:0000313" key="1">
    <source>
        <dbReference type="EMBL" id="KIR64218.1"/>
    </source>
</evidence>
<dbReference type="Gene3D" id="3.90.25.10">
    <property type="entry name" value="UDP-galactose 4-epimerase, domain 1"/>
    <property type="match status" value="1"/>
</dbReference>
<reference evidence="1 2" key="1">
    <citation type="submission" date="2015-01" db="EMBL/GenBank/DDBJ databases">
        <title>Sequencing and annotation of Micromonospora carbonacea strain JXNU-1 genome.</title>
        <authorList>
            <person name="Long Z."/>
            <person name="Huang Y."/>
            <person name="Jiang Y."/>
        </authorList>
    </citation>
    <scope>NUCLEOTIDE SEQUENCE [LARGE SCALE GENOMIC DNA]</scope>
    <source>
        <strain evidence="1 2">JXNU-1</strain>
    </source>
</reference>
<dbReference type="AlphaFoldDB" id="A0A0D0VTZ5"/>
<dbReference type="PANTHER" id="PTHR43162">
    <property type="match status" value="1"/>
</dbReference>
<evidence type="ECO:0000313" key="2">
    <source>
        <dbReference type="Proteomes" id="UP000032254"/>
    </source>
</evidence>
<gene>
    <name evidence="1" type="ORF">TK50_00335</name>
</gene>
<dbReference type="EMBL" id="JXSX01000001">
    <property type="protein sequence ID" value="KIR64218.1"/>
    <property type="molecule type" value="Genomic_DNA"/>
</dbReference>
<comment type="caution">
    <text evidence="1">The sequence shown here is derived from an EMBL/GenBank/DDBJ whole genome shotgun (WGS) entry which is preliminary data.</text>
</comment>
<accession>A0A0D0VTZ5</accession>
<dbReference type="GeneID" id="301302641"/>
<dbReference type="InterPro" id="IPR036291">
    <property type="entry name" value="NAD(P)-bd_dom_sf"/>
</dbReference>
<organism evidence="1 2">
    <name type="scientific">Micromonospora haikouensis</name>
    <dbReference type="NCBI Taxonomy" id="686309"/>
    <lineage>
        <taxon>Bacteria</taxon>
        <taxon>Bacillati</taxon>
        <taxon>Actinomycetota</taxon>
        <taxon>Actinomycetes</taxon>
        <taxon>Micromonosporales</taxon>
        <taxon>Micromonosporaceae</taxon>
        <taxon>Micromonospora</taxon>
    </lineage>
</organism>
<dbReference type="OrthoDB" id="3510772at2"/>
<keyword evidence="2" id="KW-1185">Reference proteome</keyword>
<dbReference type="Gene3D" id="3.40.50.720">
    <property type="entry name" value="NAD(P)-binding Rossmann-like Domain"/>
    <property type="match status" value="1"/>
</dbReference>
<dbReference type="PATRIC" id="fig|47853.6.peg.72"/>